<dbReference type="SUPFAM" id="SSF53067">
    <property type="entry name" value="Actin-like ATPase domain"/>
    <property type="match status" value="2"/>
</dbReference>
<dbReference type="Pfam" id="PF00012">
    <property type="entry name" value="HSP70"/>
    <property type="match status" value="1"/>
</dbReference>
<evidence type="ECO:0000313" key="5">
    <source>
        <dbReference type="Proteomes" id="UP000266721"/>
    </source>
</evidence>
<evidence type="ECO:0000256" key="1">
    <source>
        <dbReference type="ARBA" id="ARBA00007381"/>
    </source>
</evidence>
<dbReference type="GO" id="GO:0140662">
    <property type="term" value="F:ATP-dependent protein folding chaperone"/>
    <property type="evidence" value="ECO:0007669"/>
    <property type="project" value="InterPro"/>
</dbReference>
<evidence type="ECO:0000256" key="2">
    <source>
        <dbReference type="ARBA" id="ARBA00022741"/>
    </source>
</evidence>
<comment type="caution">
    <text evidence="4">The sequence shown here is derived from an EMBL/GenBank/DDBJ whole genome shotgun (WGS) entry which is preliminary data.</text>
</comment>
<dbReference type="AlphaFoldDB" id="A0A3L5TT67"/>
<sequence>LSFWKDRNKPGIGIDFGTTYSGYAFASKDDFKADPPKISTNIWQGSKLLSLKAPTAVLLNNNQEFEAFGYEAEKKFSELLADEEQDDYYYFHQFKMLLHNNNQRIQRSTKITDYTGKSMEAIKEQLINKIKDRLKNKDDVNVDDLYFVLTVPAIWDDPAKQFMREAAETAGIAKEKLAIALEPEAASIFCQKLKADRIETGSDFSETVKSGMKYMVIDLGGGTADITVHQRQSDGSLHEVMPPSGGPWGGKSIDEAFYNFLVNICSKQVMESLKQGELEDYVDLFEEFETKKRSIKTDQKNKVVITLPVALIELVKGKHKKFDTAVENSRYRDGVNFNKQKLHINPEIFRGLFKPTIDELIKHIRKLMNNDKLAGMNTILMVGGFSECELIQDAVRAEIGAPRRLIIPEEAGLAVLKGAVLFGHQPRIVSRRIARYTYGIQSWPDWDPDMHPETKKVTINGQVRCKDVFFKYITKGEQITAGHEVSQIFQALKPDETTLECTVYTSSDENPRYITDPSCQRLGILTIQLPPHSAGQTLEIEETLIFGDTEILCRARDLRTGRISEVQFDFL</sequence>
<keyword evidence="2" id="KW-0547">Nucleotide-binding</keyword>
<accession>A0A3L5TT67</accession>
<name>A0A3L5TT67_MYTGA</name>
<dbReference type="CDD" id="cd10229">
    <property type="entry name" value="ASKHA_NBD_HSP70_HSPA12"/>
    <property type="match status" value="1"/>
</dbReference>
<proteinExistence type="inferred from homology"/>
<dbReference type="Gene3D" id="3.30.420.40">
    <property type="match status" value="2"/>
</dbReference>
<protein>
    <submittedName>
        <fullName evidence="4">Uncharacterized protein</fullName>
    </submittedName>
</protein>
<gene>
    <name evidence="4" type="ORF">AM593_00865</name>
</gene>
<organism evidence="4 5">
    <name type="scientific">Mytilus galloprovincialis</name>
    <name type="common">Mediterranean mussel</name>
    <dbReference type="NCBI Taxonomy" id="29158"/>
    <lineage>
        <taxon>Eukaryota</taxon>
        <taxon>Metazoa</taxon>
        <taxon>Spiralia</taxon>
        <taxon>Lophotrochozoa</taxon>
        <taxon>Mollusca</taxon>
        <taxon>Bivalvia</taxon>
        <taxon>Autobranchia</taxon>
        <taxon>Pteriomorphia</taxon>
        <taxon>Mytilida</taxon>
        <taxon>Mytiloidea</taxon>
        <taxon>Mytilidae</taxon>
        <taxon>Mytilinae</taxon>
        <taxon>Mytilus</taxon>
    </lineage>
</organism>
<dbReference type="Proteomes" id="UP000266721">
    <property type="component" value="Unassembled WGS sequence"/>
</dbReference>
<dbReference type="PANTHER" id="PTHR14187:SF5">
    <property type="entry name" value="HEAT SHOCK 70 KDA PROTEIN 12A"/>
    <property type="match status" value="1"/>
</dbReference>
<dbReference type="GO" id="GO:0005524">
    <property type="term" value="F:ATP binding"/>
    <property type="evidence" value="ECO:0007669"/>
    <property type="project" value="UniProtKB-KW"/>
</dbReference>
<dbReference type="EMBL" id="KV584768">
    <property type="protein sequence ID" value="OPL33116.1"/>
    <property type="molecule type" value="Genomic_DNA"/>
</dbReference>
<dbReference type="InterPro" id="IPR013126">
    <property type="entry name" value="Hsp_70_fam"/>
</dbReference>
<keyword evidence="3" id="KW-0067">ATP-binding</keyword>
<evidence type="ECO:0000256" key="3">
    <source>
        <dbReference type="ARBA" id="ARBA00022840"/>
    </source>
</evidence>
<evidence type="ECO:0000313" key="4">
    <source>
        <dbReference type="EMBL" id="OPL33116.1"/>
    </source>
</evidence>
<dbReference type="InterPro" id="IPR043129">
    <property type="entry name" value="ATPase_NBD"/>
</dbReference>
<reference evidence="4 5" key="1">
    <citation type="journal article" date="2016" name="PLoS ONE">
        <title>A First Insight into the Genome of the Filter-Feeder Mussel Mytilus galloprovincialis.</title>
        <authorList>
            <person name="Murgarella M."/>
            <person name="Puiu D."/>
            <person name="Novoa B."/>
            <person name="Figueras A."/>
            <person name="Posada D."/>
            <person name="Canchaya C."/>
        </authorList>
    </citation>
    <scope>NUCLEOTIDE SEQUENCE [LARGE SCALE GENOMIC DNA]</scope>
    <source>
        <tissue evidence="4">Muscle</tissue>
    </source>
</reference>
<comment type="similarity">
    <text evidence="1">Belongs to the heat shock protein 70 family.</text>
</comment>
<dbReference type="PANTHER" id="PTHR14187">
    <property type="entry name" value="ALPHA KINASE/ELONGATION FACTOR 2 KINASE"/>
    <property type="match status" value="1"/>
</dbReference>
<feature type="non-terminal residue" evidence="4">
    <location>
        <position position="1"/>
    </location>
</feature>
<keyword evidence="5" id="KW-1185">Reference proteome</keyword>